<sequence length="195" mass="21937">MAAPPEVNLANLTGNWVLNRGLANDPDPMLELQGVPWLKRKIILLATVTLSIKEYVDDKNVTHIDLDQTATGGIQGTSELRILDWSDTIHQDHIFGTLKSRNRWVADLKTCESGDGGPLDPYLTEGWLDEKVGPNGEGFVQNWVINEELGWTAEQVWGFTKIKGQRYKTRKILVKKGDQRLTLTLAYDWKGKPKA</sequence>
<protein>
    <recommendedName>
        <fullName evidence="3">Lipocalin-like domain-containing protein</fullName>
    </recommendedName>
</protein>
<organism evidence="1 2">
    <name type="scientific">Cladophialophora immunda</name>
    <dbReference type="NCBI Taxonomy" id="569365"/>
    <lineage>
        <taxon>Eukaryota</taxon>
        <taxon>Fungi</taxon>
        <taxon>Dikarya</taxon>
        <taxon>Ascomycota</taxon>
        <taxon>Pezizomycotina</taxon>
        <taxon>Eurotiomycetes</taxon>
        <taxon>Chaetothyriomycetidae</taxon>
        <taxon>Chaetothyriales</taxon>
        <taxon>Herpotrichiellaceae</taxon>
        <taxon>Cladophialophora</taxon>
    </lineage>
</organism>
<dbReference type="HOGENOM" id="CLU_088979_2_0_1"/>
<reference evidence="1 2" key="1">
    <citation type="submission" date="2015-01" db="EMBL/GenBank/DDBJ databases">
        <title>The Genome Sequence of Cladophialophora immunda CBS83496.</title>
        <authorList>
            <consortium name="The Broad Institute Genomics Platform"/>
            <person name="Cuomo C."/>
            <person name="de Hoog S."/>
            <person name="Gorbushina A."/>
            <person name="Stielow B."/>
            <person name="Teixiera M."/>
            <person name="Abouelleil A."/>
            <person name="Chapman S.B."/>
            <person name="Priest M."/>
            <person name="Young S.K."/>
            <person name="Wortman J."/>
            <person name="Nusbaum C."/>
            <person name="Birren B."/>
        </authorList>
    </citation>
    <scope>NUCLEOTIDE SEQUENCE [LARGE SCALE GENOMIC DNA]</scope>
    <source>
        <strain evidence="1 2">CBS 83496</strain>
    </source>
</reference>
<name>A0A0D2CX53_9EURO</name>
<dbReference type="PANTHER" id="PTHR38115">
    <property type="entry name" value="LIPOCALIN-LIKE DOMAIN-CONTAINING PROTEIN"/>
    <property type="match status" value="1"/>
</dbReference>
<dbReference type="Proteomes" id="UP000054466">
    <property type="component" value="Unassembled WGS sequence"/>
</dbReference>
<keyword evidence="2" id="KW-1185">Reference proteome</keyword>
<dbReference type="PANTHER" id="PTHR38115:SF1">
    <property type="entry name" value="LIPOCALIN-LIKE DOMAIN-CONTAINING PROTEIN"/>
    <property type="match status" value="1"/>
</dbReference>
<dbReference type="EMBL" id="KN847040">
    <property type="protein sequence ID" value="KIW34430.1"/>
    <property type="molecule type" value="Genomic_DNA"/>
</dbReference>
<accession>A0A0D2CX53</accession>
<dbReference type="VEuPathDB" id="FungiDB:PV07_01208"/>
<dbReference type="OrthoDB" id="425354at2759"/>
<dbReference type="GeneID" id="27340402"/>
<proteinExistence type="predicted"/>
<evidence type="ECO:0000313" key="2">
    <source>
        <dbReference type="Proteomes" id="UP000054466"/>
    </source>
</evidence>
<gene>
    <name evidence="1" type="ORF">PV07_01208</name>
</gene>
<dbReference type="AlphaFoldDB" id="A0A0D2CX53"/>
<dbReference type="InterPro" id="IPR053037">
    <property type="entry name" value="Pericyclase_pydY-like"/>
</dbReference>
<evidence type="ECO:0008006" key="3">
    <source>
        <dbReference type="Google" id="ProtNLM"/>
    </source>
</evidence>
<dbReference type="RefSeq" id="XP_016254646.1">
    <property type="nucleotide sequence ID" value="XM_016387718.1"/>
</dbReference>
<evidence type="ECO:0000313" key="1">
    <source>
        <dbReference type="EMBL" id="KIW34430.1"/>
    </source>
</evidence>